<reference evidence="3" key="1">
    <citation type="submission" date="2013-09" db="EMBL/GenBank/DDBJ databases">
        <title>Corchorus olitorius genome sequencing.</title>
        <authorList>
            <person name="Alam M."/>
            <person name="Haque M.S."/>
            <person name="Islam M.S."/>
            <person name="Emdad E.M."/>
            <person name="Islam M.M."/>
            <person name="Ahmed B."/>
            <person name="Halim A."/>
            <person name="Hossen Q.M.M."/>
            <person name="Hossain M.Z."/>
            <person name="Ahmed R."/>
            <person name="Khan M.M."/>
            <person name="Islam R."/>
            <person name="Rashid M.M."/>
            <person name="Khan S.A."/>
            <person name="Rahman M.S."/>
            <person name="Alam M."/>
            <person name="Yahiya A.S."/>
            <person name="Khan M.S."/>
            <person name="Azam M.S."/>
            <person name="Haque T."/>
            <person name="Lashkar M.Z.H."/>
            <person name="Akhand A.I."/>
            <person name="Morshed G."/>
            <person name="Roy S."/>
            <person name="Uddin K.S."/>
            <person name="Rabeya T."/>
            <person name="Hossain A.S."/>
            <person name="Chowdhury A."/>
            <person name="Snigdha A.R."/>
            <person name="Mortoza M.S."/>
            <person name="Matin S.A."/>
            <person name="Hoque S.M.E."/>
            <person name="Islam M.K."/>
            <person name="Roy D.K."/>
            <person name="Haider R."/>
            <person name="Moosa M.M."/>
            <person name="Elias S.M."/>
            <person name="Hasan A.M."/>
            <person name="Jahan S."/>
            <person name="Shafiuddin M."/>
            <person name="Mahmood N."/>
            <person name="Shommy N.S."/>
        </authorList>
    </citation>
    <scope>NUCLEOTIDE SEQUENCE [LARGE SCALE GENOMIC DNA]</scope>
    <source>
        <strain evidence="3">cv. O-4</strain>
    </source>
</reference>
<proteinExistence type="predicted"/>
<evidence type="ECO:0000256" key="1">
    <source>
        <dbReference type="SAM" id="MobiDB-lite"/>
    </source>
</evidence>
<organism evidence="2 3">
    <name type="scientific">Corchorus olitorius</name>
    <dbReference type="NCBI Taxonomy" id="93759"/>
    <lineage>
        <taxon>Eukaryota</taxon>
        <taxon>Viridiplantae</taxon>
        <taxon>Streptophyta</taxon>
        <taxon>Embryophyta</taxon>
        <taxon>Tracheophyta</taxon>
        <taxon>Spermatophyta</taxon>
        <taxon>Magnoliopsida</taxon>
        <taxon>eudicotyledons</taxon>
        <taxon>Gunneridae</taxon>
        <taxon>Pentapetalae</taxon>
        <taxon>rosids</taxon>
        <taxon>malvids</taxon>
        <taxon>Malvales</taxon>
        <taxon>Malvaceae</taxon>
        <taxon>Grewioideae</taxon>
        <taxon>Apeibeae</taxon>
        <taxon>Corchorus</taxon>
    </lineage>
</organism>
<comment type="caution">
    <text evidence="2">The sequence shown here is derived from an EMBL/GenBank/DDBJ whole genome shotgun (WGS) entry which is preliminary data.</text>
</comment>
<gene>
    <name evidence="2" type="ORF">COLO4_37800</name>
</gene>
<name>A0A1R3FZ74_9ROSI</name>
<dbReference type="EMBL" id="AWUE01024305">
    <property type="protein sequence ID" value="OMO51133.1"/>
    <property type="molecule type" value="Genomic_DNA"/>
</dbReference>
<evidence type="ECO:0000313" key="3">
    <source>
        <dbReference type="Proteomes" id="UP000187203"/>
    </source>
</evidence>
<accession>A0A1R3FZ74</accession>
<dbReference type="Proteomes" id="UP000187203">
    <property type="component" value="Unassembled WGS sequence"/>
</dbReference>
<evidence type="ECO:0000313" key="2">
    <source>
        <dbReference type="EMBL" id="OMO51133.1"/>
    </source>
</evidence>
<feature type="compositionally biased region" description="Polar residues" evidence="1">
    <location>
        <begin position="20"/>
        <end position="36"/>
    </location>
</feature>
<dbReference type="AlphaFoldDB" id="A0A1R3FZ74"/>
<sequence>MPPNPNPPQSHPPASAYVSIDSTNQTYRPPVSQTSPAPTPPPLRLASPTMKRKQSGCNRHVFVSVGMLSNLKNAKEALACCTPRSRSRLIFVHLLLLRNRSSTSSEAVTATLYITAMKEAAPMKSKTSMKFRRPALPLFPRILLLLLLLMVR</sequence>
<protein>
    <submittedName>
        <fullName evidence="2">Uncharacterized protein</fullName>
    </submittedName>
</protein>
<keyword evidence="3" id="KW-1185">Reference proteome</keyword>
<feature type="compositionally biased region" description="Pro residues" evidence="1">
    <location>
        <begin position="1"/>
        <end position="11"/>
    </location>
</feature>
<feature type="region of interest" description="Disordered" evidence="1">
    <location>
        <begin position="1"/>
        <end position="51"/>
    </location>
</feature>